<dbReference type="eggNOG" id="COG2201">
    <property type="taxonomic scope" value="Bacteria"/>
</dbReference>
<gene>
    <name evidence="11" type="ORF">FEM21_13500</name>
</gene>
<dbReference type="Gene3D" id="3.30.565.10">
    <property type="entry name" value="Histidine kinase-like ATPase, C-terminal domain"/>
    <property type="match status" value="1"/>
</dbReference>
<dbReference type="SUPFAM" id="SSF52738">
    <property type="entry name" value="Methylesterase CheB, C-terminal domain"/>
    <property type="match status" value="1"/>
</dbReference>
<evidence type="ECO:0000313" key="11">
    <source>
        <dbReference type="EMBL" id="KDN55467.1"/>
    </source>
</evidence>
<keyword evidence="3" id="KW-0489">Methyltransferase</keyword>
<feature type="coiled-coil region" evidence="7">
    <location>
        <begin position="691"/>
        <end position="718"/>
    </location>
</feature>
<dbReference type="SMART" id="SM00387">
    <property type="entry name" value="HATPase_c"/>
    <property type="match status" value="1"/>
</dbReference>
<dbReference type="InterPro" id="IPR050903">
    <property type="entry name" value="Bact_Chemotaxis_MeTrfase"/>
</dbReference>
<protein>
    <submittedName>
        <fullName evidence="11">Histidine kinase</fullName>
        <ecNumber evidence="11">2.7.13.3</ecNumber>
    </submittedName>
</protein>
<dbReference type="GO" id="GO:0008984">
    <property type="term" value="F:protein-glutamate methylesterase activity"/>
    <property type="evidence" value="ECO:0007669"/>
    <property type="project" value="InterPro"/>
</dbReference>
<reference evidence="11 12" key="1">
    <citation type="submission" date="2014-05" db="EMBL/GenBank/DDBJ databases">
        <title>Genome Sequence of Flavobacterium sp. EM1321.</title>
        <authorList>
            <person name="Shin S.-K."/>
            <person name="Yi H."/>
        </authorList>
    </citation>
    <scope>NUCLEOTIDE SEQUENCE [LARGE SCALE GENOMIC DNA]</scope>
    <source>
        <strain evidence="11 12">EM1321</strain>
    </source>
</reference>
<evidence type="ECO:0000256" key="3">
    <source>
        <dbReference type="ARBA" id="ARBA00022603"/>
    </source>
</evidence>
<dbReference type="InterPro" id="IPR036804">
    <property type="entry name" value="CheR_N_sf"/>
</dbReference>
<keyword evidence="4 11" id="KW-0808">Transferase</keyword>
<dbReference type="GO" id="GO:0005737">
    <property type="term" value="C:cytoplasm"/>
    <property type="evidence" value="ECO:0007669"/>
    <property type="project" value="InterPro"/>
</dbReference>
<dbReference type="InterPro" id="IPR022641">
    <property type="entry name" value="CheR_N"/>
</dbReference>
<dbReference type="OrthoDB" id="9816309at2"/>
<dbReference type="PROSITE" id="PS50109">
    <property type="entry name" value="HIS_KIN"/>
    <property type="match status" value="1"/>
</dbReference>
<proteinExistence type="predicted"/>
<dbReference type="InterPro" id="IPR035909">
    <property type="entry name" value="CheB_C"/>
</dbReference>
<evidence type="ECO:0000256" key="7">
    <source>
        <dbReference type="SAM" id="Coils"/>
    </source>
</evidence>
<dbReference type="Gene3D" id="1.10.287.130">
    <property type="match status" value="1"/>
</dbReference>
<evidence type="ECO:0000256" key="4">
    <source>
        <dbReference type="ARBA" id="ARBA00022679"/>
    </source>
</evidence>
<dbReference type="SUPFAM" id="SSF55874">
    <property type="entry name" value="ATPase domain of HSP90 chaperone/DNA topoisomerase II/histidine kinase"/>
    <property type="match status" value="1"/>
</dbReference>
<dbReference type="InterPro" id="IPR029063">
    <property type="entry name" value="SAM-dependent_MTases_sf"/>
</dbReference>
<dbReference type="Pfam" id="PF02518">
    <property type="entry name" value="HATPase_c"/>
    <property type="match status" value="1"/>
</dbReference>
<sequence>MTVPNIENIQENILNFPVVGIATVAGGLDIINKIVSGIAQNSGMAYIISPYFSANFSNNLSEIIAQYAQIPVHEIIHEINLEPNNIYIMPENNTLTIMDGVLQLKRNTRNERQNNTVDLFFESLAKVYKSYFTGIMLLSDTILDGILGFKKIKELGGVTLLQNPETAEYKGISQTVIDIYDADIVVKPDDVPAELLQIKEKFILNLAYNEEEHLPKDQQEIYTKIVQLILFKTGNDFSNYKQATIRRRIAIRMVIMQKDTLESYYSLIQNNKKEQQILHDDLLITASYFFRDRHFFDNLNTSVFPSLTENKTNAALRIWVAGCATGEEAYSLAICMHEYLLQTNNEDLKFQIIASDLSEKSIAKARAALYSTYDVQHISKERLQKYFSKNNGQYHVKKIIRDKCIFAVHNLVKDPPFAKIDLISCRNVLLHFKAVLQNKVLASFHYSLKQNGLLLLGNSETVNKASYLFENKQNQQSIFARKIVSGYFSSDVIQTAKSNSFENEAAKKIQTQNRIDELEKELSQLRATIKLNEDVTESVEIHKIDDKLELATQELKSNNEELLCVNDELQEYQKQLVNIQYYSESIIKTIHEPLLVIDKECVVKSANPAFFKYFKTTDEEIENHLFFEIENAQWNISDFKEQIKRVINNEEIIENFRVDMTCASVGKKTLLVNARQIQNSPNLVLLTFNDISSLVDANELLNMKKVELEKQNKQLEAFTSSATHYLEEPLRKIHMFCKRIVENEKNISESSRHDLERVQSLILNMTQLINDLINYSRVNYLEKEYKKTDLNTLLKKSIRDLKDAISEKNAVVSVAPFPELNVIPNQIQQLFANLITNAIRYSKKDVVPEIKIQTEQPCSKEIAEMGGNPDTNYVKICVSDNGIGFEKCFESRIFEPFYRLNTTSNYKGSGLGLTLAQKIVANHRGFIKGISEINSGTTMVIYIPVN</sequence>
<dbReference type="eggNOG" id="COG1352">
    <property type="taxonomic scope" value="Bacteria"/>
</dbReference>
<accession>A0A066WN65</accession>
<dbReference type="InterPro" id="IPR036890">
    <property type="entry name" value="HATPase_C_sf"/>
</dbReference>
<dbReference type="PATRIC" id="fig|1492738.3.peg.1342"/>
<evidence type="ECO:0000259" key="10">
    <source>
        <dbReference type="PROSITE" id="PS50123"/>
    </source>
</evidence>
<feature type="domain" description="CheR-type methyltransferase" evidence="10">
    <location>
        <begin position="222"/>
        <end position="470"/>
    </location>
</feature>
<feature type="domain" description="Histidine kinase" evidence="8">
    <location>
        <begin position="721"/>
        <end position="946"/>
    </location>
</feature>
<dbReference type="InterPro" id="IPR003661">
    <property type="entry name" value="HisK_dim/P_dom"/>
</dbReference>
<dbReference type="GO" id="GO:0000156">
    <property type="term" value="F:phosphorelay response regulator activity"/>
    <property type="evidence" value="ECO:0007669"/>
    <property type="project" value="InterPro"/>
</dbReference>
<dbReference type="GO" id="GO:0032259">
    <property type="term" value="P:methylation"/>
    <property type="evidence" value="ECO:0007669"/>
    <property type="project" value="UniProtKB-KW"/>
</dbReference>
<dbReference type="InterPro" id="IPR035965">
    <property type="entry name" value="PAS-like_dom_sf"/>
</dbReference>
<dbReference type="PROSITE" id="PS50123">
    <property type="entry name" value="CHER"/>
    <property type="match status" value="1"/>
</dbReference>
<dbReference type="PANTHER" id="PTHR24422">
    <property type="entry name" value="CHEMOTAXIS PROTEIN METHYLTRANSFERASE"/>
    <property type="match status" value="1"/>
</dbReference>
<dbReference type="GO" id="GO:0000155">
    <property type="term" value="F:phosphorelay sensor kinase activity"/>
    <property type="evidence" value="ECO:0007669"/>
    <property type="project" value="InterPro"/>
</dbReference>
<keyword evidence="7" id="KW-0175">Coiled coil</keyword>
<dbReference type="SUPFAM" id="SSF53335">
    <property type="entry name" value="S-adenosyl-L-methionine-dependent methyltransferases"/>
    <property type="match status" value="1"/>
</dbReference>
<dbReference type="Gene3D" id="3.40.50.150">
    <property type="entry name" value="Vaccinia Virus protein VP39"/>
    <property type="match status" value="1"/>
</dbReference>
<dbReference type="Pfam" id="PF03705">
    <property type="entry name" value="CheR_N"/>
    <property type="match status" value="1"/>
</dbReference>
<dbReference type="GO" id="GO:0008983">
    <property type="term" value="F:protein-glutamate O-methyltransferase activity"/>
    <property type="evidence" value="ECO:0007669"/>
    <property type="project" value="UniProtKB-EC"/>
</dbReference>
<comment type="caution">
    <text evidence="11">The sequence shown here is derived from an EMBL/GenBank/DDBJ whole genome shotgun (WGS) entry which is preliminary data.</text>
</comment>
<evidence type="ECO:0000256" key="5">
    <source>
        <dbReference type="ARBA" id="ARBA00022691"/>
    </source>
</evidence>
<dbReference type="STRING" id="1492738.FEM21_13500"/>
<dbReference type="InterPro" id="IPR036097">
    <property type="entry name" value="HisK_dim/P_sf"/>
</dbReference>
<dbReference type="RefSeq" id="WP_035659046.1">
    <property type="nucleotide sequence ID" value="NZ_JNCA01000013.1"/>
</dbReference>
<dbReference type="GO" id="GO:0006935">
    <property type="term" value="P:chemotaxis"/>
    <property type="evidence" value="ECO:0007669"/>
    <property type="project" value="InterPro"/>
</dbReference>
<dbReference type="InterPro" id="IPR022642">
    <property type="entry name" value="CheR_C"/>
</dbReference>
<evidence type="ECO:0000256" key="6">
    <source>
        <dbReference type="PROSITE-ProRule" id="PRU00050"/>
    </source>
</evidence>
<keyword evidence="11" id="KW-0418">Kinase</keyword>
<dbReference type="eggNOG" id="COG4251">
    <property type="taxonomic scope" value="Bacteria"/>
</dbReference>
<dbReference type="PROSITE" id="PS50122">
    <property type="entry name" value="CHEB"/>
    <property type="match status" value="1"/>
</dbReference>
<feature type="domain" description="CheB-type methylesterase" evidence="9">
    <location>
        <begin position="18"/>
        <end position="197"/>
    </location>
</feature>
<dbReference type="SMART" id="SM00138">
    <property type="entry name" value="MeTrc"/>
    <property type="match status" value="1"/>
</dbReference>
<dbReference type="SUPFAM" id="SSF55785">
    <property type="entry name" value="PYP-like sensor domain (PAS domain)"/>
    <property type="match status" value="1"/>
</dbReference>
<dbReference type="AlphaFoldDB" id="A0A066WN65"/>
<dbReference type="Gene3D" id="3.30.450.20">
    <property type="entry name" value="PAS domain"/>
    <property type="match status" value="1"/>
</dbReference>
<dbReference type="InterPro" id="IPR003594">
    <property type="entry name" value="HATPase_dom"/>
</dbReference>
<comment type="catalytic activity">
    <reaction evidence="2">
        <text>L-glutamyl-[protein] + S-adenosyl-L-methionine = [protein]-L-glutamate 5-O-methyl ester + S-adenosyl-L-homocysteine</text>
        <dbReference type="Rhea" id="RHEA:24452"/>
        <dbReference type="Rhea" id="RHEA-COMP:10208"/>
        <dbReference type="Rhea" id="RHEA-COMP:10311"/>
        <dbReference type="ChEBI" id="CHEBI:29973"/>
        <dbReference type="ChEBI" id="CHEBI:57856"/>
        <dbReference type="ChEBI" id="CHEBI:59789"/>
        <dbReference type="ChEBI" id="CHEBI:82795"/>
        <dbReference type="EC" id="2.1.1.80"/>
    </reaction>
</comment>
<evidence type="ECO:0000259" key="9">
    <source>
        <dbReference type="PROSITE" id="PS50122"/>
    </source>
</evidence>
<dbReference type="EMBL" id="JNCA01000013">
    <property type="protein sequence ID" value="KDN55467.1"/>
    <property type="molecule type" value="Genomic_DNA"/>
</dbReference>
<dbReference type="PRINTS" id="PR00996">
    <property type="entry name" value="CHERMTFRASE"/>
</dbReference>
<dbReference type="CDD" id="cd00082">
    <property type="entry name" value="HisKA"/>
    <property type="match status" value="1"/>
</dbReference>
<keyword evidence="5" id="KW-0949">S-adenosyl-L-methionine</keyword>
<feature type="coiled-coil region" evidence="7">
    <location>
        <begin position="501"/>
        <end position="575"/>
    </location>
</feature>
<dbReference type="Pfam" id="PF01339">
    <property type="entry name" value="CheB_methylest"/>
    <property type="match status" value="1"/>
</dbReference>
<dbReference type="Pfam" id="PF01739">
    <property type="entry name" value="CheR"/>
    <property type="match status" value="1"/>
</dbReference>
<dbReference type="InterPro" id="IPR005467">
    <property type="entry name" value="His_kinase_dom"/>
</dbReference>
<dbReference type="InterPro" id="IPR000673">
    <property type="entry name" value="Sig_transdc_resp-reg_Me-estase"/>
</dbReference>
<dbReference type="Gene3D" id="3.40.50.180">
    <property type="entry name" value="Methylesterase CheB, C-terminal domain"/>
    <property type="match status" value="1"/>
</dbReference>
<dbReference type="SUPFAM" id="SSF47757">
    <property type="entry name" value="Chemotaxis receptor methyltransferase CheR, N-terminal domain"/>
    <property type="match status" value="1"/>
</dbReference>
<dbReference type="Proteomes" id="UP000027064">
    <property type="component" value="Unassembled WGS sequence"/>
</dbReference>
<comment type="caution">
    <text evidence="6">Lacks conserved residue(s) required for the propagation of feature annotation.</text>
</comment>
<name>A0A066WN65_9FLAO</name>
<dbReference type="Gene3D" id="1.10.155.10">
    <property type="entry name" value="Chemotaxis receptor methyltransferase CheR, N-terminal domain"/>
    <property type="match status" value="1"/>
</dbReference>
<dbReference type="InterPro" id="IPR000780">
    <property type="entry name" value="CheR_MeTrfase"/>
</dbReference>
<evidence type="ECO:0000313" key="12">
    <source>
        <dbReference type="Proteomes" id="UP000027064"/>
    </source>
</evidence>
<organism evidence="11 12">
    <name type="scientific">Flavobacterium seoulense</name>
    <dbReference type="NCBI Taxonomy" id="1492738"/>
    <lineage>
        <taxon>Bacteria</taxon>
        <taxon>Pseudomonadati</taxon>
        <taxon>Bacteroidota</taxon>
        <taxon>Flavobacteriia</taxon>
        <taxon>Flavobacteriales</taxon>
        <taxon>Flavobacteriaceae</taxon>
        <taxon>Flavobacterium</taxon>
    </lineage>
</organism>
<evidence type="ECO:0000259" key="8">
    <source>
        <dbReference type="PROSITE" id="PS50109"/>
    </source>
</evidence>
<keyword evidence="12" id="KW-1185">Reference proteome</keyword>
<evidence type="ECO:0000256" key="1">
    <source>
        <dbReference type="ARBA" id="ARBA00000085"/>
    </source>
</evidence>
<dbReference type="SUPFAM" id="SSF47384">
    <property type="entry name" value="Homodimeric domain of signal transducing histidine kinase"/>
    <property type="match status" value="1"/>
</dbReference>
<dbReference type="EC" id="2.7.13.3" evidence="11"/>
<evidence type="ECO:0000256" key="2">
    <source>
        <dbReference type="ARBA" id="ARBA00001541"/>
    </source>
</evidence>
<comment type="catalytic activity">
    <reaction evidence="1">
        <text>ATP + protein L-histidine = ADP + protein N-phospho-L-histidine.</text>
        <dbReference type="EC" id="2.7.13.3"/>
    </reaction>
</comment>